<name>A0A7Z7HRW3_9PROT</name>
<sequence length="287" mass="31883">MHAQFSRDDRIATIMKSPQAVAIHDKQAWMAIFARYNIVEDPVGAPAHVSGVFDKRTGVRGNGPLSRFYDCFIAPMQIVFHVDRDIVCGNSVVRDLTIEIGMSPQITLRVPMHAHYELIEEDGELKVQHLAAHWELWPMLKQQMSFGLASLTAGLALGQRMIGQLGWRGMLQFMSGVFGIGQTGKAQVAEFVAAYNQRDFERIKTLLSSDFAGLAWPAEAPLAGMERLAELQGNLQTGKTLAAGSYVTASFSLADPAAAAQLRQGVIFFEFNMHEKKIQRIRFYVEP</sequence>
<dbReference type="InterPro" id="IPR032710">
    <property type="entry name" value="NTF2-like_dom_sf"/>
</dbReference>
<proteinExistence type="predicted"/>
<evidence type="ECO:0008006" key="3">
    <source>
        <dbReference type="Google" id="ProtNLM"/>
    </source>
</evidence>
<dbReference type="EMBL" id="LT837803">
    <property type="protein sequence ID" value="SMB28359.1"/>
    <property type="molecule type" value="Genomic_DNA"/>
</dbReference>
<dbReference type="SUPFAM" id="SSF54427">
    <property type="entry name" value="NTF2-like"/>
    <property type="match status" value="2"/>
</dbReference>
<dbReference type="Proteomes" id="UP000242886">
    <property type="component" value="Chromosome SDENCHOL"/>
</dbReference>
<dbReference type="Gene3D" id="3.10.450.50">
    <property type="match status" value="2"/>
</dbReference>
<keyword evidence="2" id="KW-1185">Reference proteome</keyword>
<dbReference type="AlphaFoldDB" id="A0A7Z7HRW3"/>
<protein>
    <recommendedName>
        <fullName evidence="3">SnoaL-like domain-containing protein</fullName>
    </recommendedName>
</protein>
<accession>A0A7Z7HRW3</accession>
<evidence type="ECO:0000313" key="1">
    <source>
        <dbReference type="EMBL" id="SMB28359.1"/>
    </source>
</evidence>
<organism evidence="1 2">
    <name type="scientific">Sterolibacterium denitrificans</name>
    <dbReference type="NCBI Taxonomy" id="157592"/>
    <lineage>
        <taxon>Bacteria</taxon>
        <taxon>Pseudomonadati</taxon>
        <taxon>Pseudomonadota</taxon>
        <taxon>Betaproteobacteria</taxon>
        <taxon>Nitrosomonadales</taxon>
        <taxon>Sterolibacteriaceae</taxon>
        <taxon>Sterolibacterium</taxon>
    </lineage>
</organism>
<gene>
    <name evidence="1" type="ORF">SDENCHOL_20620</name>
</gene>
<reference evidence="1" key="1">
    <citation type="submission" date="2017-03" db="EMBL/GenBank/DDBJ databases">
        <authorList>
            <consortium name="AG Boll"/>
        </authorList>
    </citation>
    <scope>NUCLEOTIDE SEQUENCE [LARGE SCALE GENOMIC DNA]</scope>
    <source>
        <strain evidence="1">Chol</strain>
    </source>
</reference>
<evidence type="ECO:0000313" key="2">
    <source>
        <dbReference type="Proteomes" id="UP000242886"/>
    </source>
</evidence>